<evidence type="ECO:0000256" key="1">
    <source>
        <dbReference type="ARBA" id="ARBA00009437"/>
    </source>
</evidence>
<dbReference type="InterPro" id="IPR036388">
    <property type="entry name" value="WH-like_DNA-bd_sf"/>
</dbReference>
<evidence type="ECO:0000256" key="3">
    <source>
        <dbReference type="ARBA" id="ARBA00023125"/>
    </source>
</evidence>
<evidence type="ECO:0000259" key="5">
    <source>
        <dbReference type="PROSITE" id="PS50931"/>
    </source>
</evidence>
<dbReference type="Gene3D" id="1.10.10.10">
    <property type="entry name" value="Winged helix-like DNA-binding domain superfamily/Winged helix DNA-binding domain"/>
    <property type="match status" value="1"/>
</dbReference>
<comment type="similarity">
    <text evidence="1">Belongs to the LysR transcriptional regulatory family.</text>
</comment>
<gene>
    <name evidence="6" type="ORF">IC230_15015</name>
</gene>
<dbReference type="CDD" id="cd05466">
    <property type="entry name" value="PBP2_LTTR_substrate"/>
    <property type="match status" value="1"/>
</dbReference>
<evidence type="ECO:0000313" key="6">
    <source>
        <dbReference type="EMBL" id="MBD2754217.1"/>
    </source>
</evidence>
<protein>
    <submittedName>
        <fullName evidence="6">LysR family transcriptional regulator</fullName>
    </submittedName>
</protein>
<dbReference type="Pfam" id="PF00126">
    <property type="entry name" value="HTH_1"/>
    <property type="match status" value="1"/>
</dbReference>
<dbReference type="PROSITE" id="PS50931">
    <property type="entry name" value="HTH_LYSR"/>
    <property type="match status" value="1"/>
</dbReference>
<accession>A0A927B2S9</accession>
<evidence type="ECO:0000256" key="2">
    <source>
        <dbReference type="ARBA" id="ARBA00023015"/>
    </source>
</evidence>
<keyword evidence="3" id="KW-0238">DNA-binding</keyword>
<name>A0A927B2S9_9BACT</name>
<dbReference type="FunFam" id="1.10.10.10:FF:000001">
    <property type="entry name" value="LysR family transcriptional regulator"/>
    <property type="match status" value="1"/>
</dbReference>
<sequence>MEIRHLQMVREVANSGNLTRAADQLFLTQSALSHQLKEIESYFNTQLFIRDKKQMLLTQAGEVVLQAAEKILQEVAETRAKVRCLTDKEAGEVRLCTQCYTSYHWLAGFLREFQGLYPKVDVKVELEAATHDADKHLLTNTIDVAITEGDENPKFSYTPLFQDEFVAIVAPDHPWVGRCWVELEEFTAHNYIMYNIPDEESENFMMIFKNRRPSKVYKITLTEAILEMVKAGLGVAVMPTWVVRPYLQTGQLATVRITEKRILRTWFAATLKSKEQQPYTTAFIKQLACYMKDLDGYACSVEETQLTL</sequence>
<dbReference type="PANTHER" id="PTHR30126">
    <property type="entry name" value="HTH-TYPE TRANSCRIPTIONAL REGULATOR"/>
    <property type="match status" value="1"/>
</dbReference>
<dbReference type="PANTHER" id="PTHR30126:SF25">
    <property type="entry name" value="HTH-TYPE TRANSCRIPTIONAL REGULATOR METR"/>
    <property type="match status" value="1"/>
</dbReference>
<proteinExistence type="inferred from homology"/>
<keyword evidence="7" id="KW-1185">Reference proteome</keyword>
<dbReference type="InterPro" id="IPR000847">
    <property type="entry name" value="LysR_HTH_N"/>
</dbReference>
<dbReference type="Pfam" id="PF03466">
    <property type="entry name" value="LysR_substrate"/>
    <property type="match status" value="1"/>
</dbReference>
<dbReference type="Proteomes" id="UP000653797">
    <property type="component" value="Unassembled WGS sequence"/>
</dbReference>
<feature type="domain" description="HTH lysR-type" evidence="5">
    <location>
        <begin position="1"/>
        <end position="58"/>
    </location>
</feature>
<dbReference type="InterPro" id="IPR036390">
    <property type="entry name" value="WH_DNA-bd_sf"/>
</dbReference>
<dbReference type="EMBL" id="JACXAA010000005">
    <property type="protein sequence ID" value="MBD2754217.1"/>
    <property type="molecule type" value="Genomic_DNA"/>
</dbReference>
<dbReference type="SUPFAM" id="SSF46785">
    <property type="entry name" value="Winged helix' DNA-binding domain"/>
    <property type="match status" value="1"/>
</dbReference>
<comment type="caution">
    <text evidence="6">The sequence shown here is derived from an EMBL/GenBank/DDBJ whole genome shotgun (WGS) entry which is preliminary data.</text>
</comment>
<dbReference type="GO" id="GO:0003700">
    <property type="term" value="F:DNA-binding transcription factor activity"/>
    <property type="evidence" value="ECO:0007669"/>
    <property type="project" value="InterPro"/>
</dbReference>
<organism evidence="6 7">
    <name type="scientific">Spirosoma validum</name>
    <dbReference type="NCBI Taxonomy" id="2771355"/>
    <lineage>
        <taxon>Bacteria</taxon>
        <taxon>Pseudomonadati</taxon>
        <taxon>Bacteroidota</taxon>
        <taxon>Cytophagia</taxon>
        <taxon>Cytophagales</taxon>
        <taxon>Cytophagaceae</taxon>
        <taxon>Spirosoma</taxon>
    </lineage>
</organism>
<dbReference type="RefSeq" id="WP_191039858.1">
    <property type="nucleotide sequence ID" value="NZ_JACXAA010000005.1"/>
</dbReference>
<evidence type="ECO:0000313" key="7">
    <source>
        <dbReference type="Proteomes" id="UP000653797"/>
    </source>
</evidence>
<keyword evidence="4" id="KW-0804">Transcription</keyword>
<dbReference type="AlphaFoldDB" id="A0A927B2S9"/>
<keyword evidence="2" id="KW-0805">Transcription regulation</keyword>
<dbReference type="SUPFAM" id="SSF53850">
    <property type="entry name" value="Periplasmic binding protein-like II"/>
    <property type="match status" value="1"/>
</dbReference>
<dbReference type="InterPro" id="IPR005119">
    <property type="entry name" value="LysR_subst-bd"/>
</dbReference>
<dbReference type="PRINTS" id="PR00039">
    <property type="entry name" value="HTHLYSR"/>
</dbReference>
<evidence type="ECO:0000256" key="4">
    <source>
        <dbReference type="ARBA" id="ARBA00023163"/>
    </source>
</evidence>
<reference evidence="6" key="1">
    <citation type="submission" date="2020-09" db="EMBL/GenBank/DDBJ databases">
        <authorList>
            <person name="Kim M.K."/>
        </authorList>
    </citation>
    <scope>NUCLEOTIDE SEQUENCE</scope>
    <source>
        <strain evidence="6">BT704</strain>
    </source>
</reference>
<dbReference type="GO" id="GO:0000976">
    <property type="term" value="F:transcription cis-regulatory region binding"/>
    <property type="evidence" value="ECO:0007669"/>
    <property type="project" value="TreeGrafter"/>
</dbReference>
<dbReference type="Gene3D" id="3.40.190.290">
    <property type="match status" value="1"/>
</dbReference>